<dbReference type="GO" id="GO:0007288">
    <property type="term" value="P:sperm axoneme assembly"/>
    <property type="evidence" value="ECO:0007669"/>
    <property type="project" value="TreeGrafter"/>
</dbReference>
<reference evidence="2" key="1">
    <citation type="submission" date="2021-06" db="EMBL/GenBank/DDBJ databases">
        <authorList>
            <person name="Hodson N. C."/>
            <person name="Mongue J. A."/>
            <person name="Jaron S. K."/>
        </authorList>
    </citation>
    <scope>NUCLEOTIDE SEQUENCE</scope>
</reference>
<sequence length="382" mass="42632">MEVVDDGVVEGSVESTIPRDQLPVSQFLPQPQDDGSNEGKVKETIKDDLMSDIGLIVNIINGIGSEDPKEVEEALLKAQTLVDSESSEFKRTKGAGDSPPEIQRKSPTPENDPENSDANYETIYCDSEIEIIEADFLKDLSPSEIQGRKENWQERKVQSDILRQQGNVCCVKKNFHEAVRCYSEAIHLIRDSACLYNNRALAFIKLGRYEAAVEDCNKAIFISKFSLKARLYKAKALYLSQEFGRCLASLQEARKSLPNFLTVIDDCQRRLFEPECSGGEAKDLGDVFPTEKFLRLAENSISKFKSEHGKEIMGSKFFAFSLCLILVLAVVLDTVDQAEGGRVKLRTGTRRSRCPVGLVRGHDGRCRKSLKPSVVQTKGIWG</sequence>
<organism evidence="2 3">
    <name type="scientific">Allacma fusca</name>
    <dbReference type="NCBI Taxonomy" id="39272"/>
    <lineage>
        <taxon>Eukaryota</taxon>
        <taxon>Metazoa</taxon>
        <taxon>Ecdysozoa</taxon>
        <taxon>Arthropoda</taxon>
        <taxon>Hexapoda</taxon>
        <taxon>Collembola</taxon>
        <taxon>Symphypleona</taxon>
        <taxon>Sminthuridae</taxon>
        <taxon>Allacma</taxon>
    </lineage>
</organism>
<evidence type="ECO:0000313" key="3">
    <source>
        <dbReference type="Proteomes" id="UP000708208"/>
    </source>
</evidence>
<evidence type="ECO:0000256" key="1">
    <source>
        <dbReference type="SAM" id="MobiDB-lite"/>
    </source>
</evidence>
<accession>A0A8J2M9F4</accession>
<dbReference type="SMART" id="SM00028">
    <property type="entry name" value="TPR"/>
    <property type="match status" value="3"/>
</dbReference>
<gene>
    <name evidence="2" type="ORF">AFUS01_LOCUS44884</name>
</gene>
<dbReference type="PANTHER" id="PTHR46540">
    <property type="entry name" value="TETRATRICOPEPTIDE REPEAT PROTEIN 12"/>
    <property type="match status" value="1"/>
</dbReference>
<dbReference type="InterPro" id="IPR019734">
    <property type="entry name" value="TPR_rpt"/>
</dbReference>
<dbReference type="AlphaFoldDB" id="A0A8J2M9F4"/>
<dbReference type="Proteomes" id="UP000708208">
    <property type="component" value="Unassembled WGS sequence"/>
</dbReference>
<evidence type="ECO:0000313" key="2">
    <source>
        <dbReference type="EMBL" id="CAG7835521.1"/>
    </source>
</evidence>
<dbReference type="InterPro" id="IPR043195">
    <property type="entry name" value="TTC12"/>
</dbReference>
<feature type="region of interest" description="Disordered" evidence="1">
    <location>
        <begin position="86"/>
        <end position="118"/>
    </location>
</feature>
<feature type="region of interest" description="Disordered" evidence="1">
    <location>
        <begin position="1"/>
        <end position="41"/>
    </location>
</feature>
<name>A0A8J2M9F4_9HEXA</name>
<dbReference type="GO" id="GO:0070286">
    <property type="term" value="P:axonemal dynein complex assembly"/>
    <property type="evidence" value="ECO:0007669"/>
    <property type="project" value="TreeGrafter"/>
</dbReference>
<proteinExistence type="predicted"/>
<dbReference type="OrthoDB" id="2017782at2759"/>
<evidence type="ECO:0008006" key="4">
    <source>
        <dbReference type="Google" id="ProtNLM"/>
    </source>
</evidence>
<protein>
    <recommendedName>
        <fullName evidence="4">Tetratricopeptide repeat protein 12</fullName>
    </recommendedName>
</protein>
<comment type="caution">
    <text evidence="2">The sequence shown here is derived from an EMBL/GenBank/DDBJ whole genome shotgun (WGS) entry which is preliminary data.</text>
</comment>
<dbReference type="PANTHER" id="PTHR46540:SF1">
    <property type="entry name" value="TETRATRICOPEPTIDE REPEAT PROTEIN 12"/>
    <property type="match status" value="1"/>
</dbReference>
<keyword evidence="3" id="KW-1185">Reference proteome</keyword>
<dbReference type="GO" id="GO:0005737">
    <property type="term" value="C:cytoplasm"/>
    <property type="evidence" value="ECO:0007669"/>
    <property type="project" value="TreeGrafter"/>
</dbReference>
<dbReference type="EMBL" id="CAJVCH010570654">
    <property type="protein sequence ID" value="CAG7835521.1"/>
    <property type="molecule type" value="Genomic_DNA"/>
</dbReference>
<dbReference type="Pfam" id="PF00515">
    <property type="entry name" value="TPR_1"/>
    <property type="match status" value="1"/>
</dbReference>
<dbReference type="GO" id="GO:0005813">
    <property type="term" value="C:centrosome"/>
    <property type="evidence" value="ECO:0007669"/>
    <property type="project" value="TreeGrafter"/>
</dbReference>